<dbReference type="EMBL" id="UZAG01020185">
    <property type="protein sequence ID" value="VDO46025.1"/>
    <property type="molecule type" value="Genomic_DNA"/>
</dbReference>
<evidence type="ECO:0000256" key="1">
    <source>
        <dbReference type="SAM" id="Phobius"/>
    </source>
</evidence>
<evidence type="ECO:0000313" key="2">
    <source>
        <dbReference type="EMBL" id="VDO46025.1"/>
    </source>
</evidence>
<keyword evidence="1" id="KW-1133">Transmembrane helix</keyword>
<accession>A0A3P7ZA17</accession>
<gene>
    <name evidence="2" type="ORF">BTMF_LOCUS13511</name>
</gene>
<keyword evidence="3" id="KW-1185">Reference proteome</keyword>
<keyword evidence="1" id="KW-0472">Membrane</keyword>
<protein>
    <submittedName>
        <fullName evidence="2">Uncharacterized protein</fullName>
    </submittedName>
</protein>
<reference evidence="2 3" key="1">
    <citation type="submission" date="2018-11" db="EMBL/GenBank/DDBJ databases">
        <authorList>
            <consortium name="Pathogen Informatics"/>
        </authorList>
    </citation>
    <scope>NUCLEOTIDE SEQUENCE [LARGE SCALE GENOMIC DNA]</scope>
</reference>
<proteinExistence type="predicted"/>
<dbReference type="AlphaFoldDB" id="A0A3P7ZA17"/>
<organism evidence="2 3">
    <name type="scientific">Brugia timori</name>
    <dbReference type="NCBI Taxonomy" id="42155"/>
    <lineage>
        <taxon>Eukaryota</taxon>
        <taxon>Metazoa</taxon>
        <taxon>Ecdysozoa</taxon>
        <taxon>Nematoda</taxon>
        <taxon>Chromadorea</taxon>
        <taxon>Rhabditida</taxon>
        <taxon>Spirurina</taxon>
        <taxon>Spiruromorpha</taxon>
        <taxon>Filarioidea</taxon>
        <taxon>Onchocercidae</taxon>
        <taxon>Brugia</taxon>
    </lineage>
</organism>
<dbReference type="Proteomes" id="UP000280834">
    <property type="component" value="Unassembled WGS sequence"/>
</dbReference>
<keyword evidence="1" id="KW-0812">Transmembrane</keyword>
<evidence type="ECO:0000313" key="3">
    <source>
        <dbReference type="Proteomes" id="UP000280834"/>
    </source>
</evidence>
<feature type="transmembrane region" description="Helical" evidence="1">
    <location>
        <begin position="67"/>
        <end position="88"/>
    </location>
</feature>
<sequence length="113" mass="12985">MLFYSSRISIYYQPELFSSLSLSPLLPLPHSSPNPSFFSILIFPILFFDFSSVLLLLFTLSSFKRAAISTFAVTICMLHLSACFFLLICHSTLLNQHRYHCLFTCLFLYLPVT</sequence>
<name>A0A3P7ZA17_9BILA</name>
<feature type="transmembrane region" description="Helical" evidence="1">
    <location>
        <begin position="37"/>
        <end position="60"/>
    </location>
</feature>